<organism evidence="1 2">
    <name type="scientific">Trichonephila clavata</name>
    <name type="common">Joro spider</name>
    <name type="synonym">Nephila clavata</name>
    <dbReference type="NCBI Taxonomy" id="2740835"/>
    <lineage>
        <taxon>Eukaryota</taxon>
        <taxon>Metazoa</taxon>
        <taxon>Ecdysozoa</taxon>
        <taxon>Arthropoda</taxon>
        <taxon>Chelicerata</taxon>
        <taxon>Arachnida</taxon>
        <taxon>Araneae</taxon>
        <taxon>Araneomorphae</taxon>
        <taxon>Entelegynae</taxon>
        <taxon>Araneoidea</taxon>
        <taxon>Nephilidae</taxon>
        <taxon>Trichonephila</taxon>
    </lineage>
</organism>
<dbReference type="EMBL" id="BMAO01034352">
    <property type="protein sequence ID" value="GFQ96033.1"/>
    <property type="molecule type" value="Genomic_DNA"/>
</dbReference>
<dbReference type="AlphaFoldDB" id="A0A8X6L6X0"/>
<reference evidence="1" key="1">
    <citation type="submission" date="2020-07" db="EMBL/GenBank/DDBJ databases">
        <title>Multicomponent nature underlies the extraordinary mechanical properties of spider dragline silk.</title>
        <authorList>
            <person name="Kono N."/>
            <person name="Nakamura H."/>
            <person name="Mori M."/>
            <person name="Yoshida Y."/>
            <person name="Ohtoshi R."/>
            <person name="Malay A.D."/>
            <person name="Moran D.A.P."/>
            <person name="Tomita M."/>
            <person name="Numata K."/>
            <person name="Arakawa K."/>
        </authorList>
    </citation>
    <scope>NUCLEOTIDE SEQUENCE</scope>
</reference>
<sequence>MVPELWVYPPLLLAITKRLSQGVGVVMETRNAPSSPTHLSLFSHLPLSLNVQLPCLAEIARFGDYYMCNCYAVNQ</sequence>
<keyword evidence="2" id="KW-1185">Reference proteome</keyword>
<protein>
    <submittedName>
        <fullName evidence="1">Uncharacterized protein</fullName>
    </submittedName>
</protein>
<gene>
    <name evidence="1" type="ORF">TNCT_343791</name>
</gene>
<accession>A0A8X6L6X0</accession>
<dbReference type="Proteomes" id="UP000887116">
    <property type="component" value="Unassembled WGS sequence"/>
</dbReference>
<evidence type="ECO:0000313" key="2">
    <source>
        <dbReference type="Proteomes" id="UP000887116"/>
    </source>
</evidence>
<proteinExistence type="predicted"/>
<evidence type="ECO:0000313" key="1">
    <source>
        <dbReference type="EMBL" id="GFQ96033.1"/>
    </source>
</evidence>
<comment type="caution">
    <text evidence="1">The sequence shown here is derived from an EMBL/GenBank/DDBJ whole genome shotgun (WGS) entry which is preliminary data.</text>
</comment>
<name>A0A8X6L6X0_TRICU</name>